<keyword evidence="2" id="KW-1185">Reference proteome</keyword>
<dbReference type="AlphaFoldDB" id="V4AE05"/>
<evidence type="ECO:0000313" key="2">
    <source>
        <dbReference type="Proteomes" id="UP000030746"/>
    </source>
</evidence>
<dbReference type="RefSeq" id="XP_009047081.1">
    <property type="nucleotide sequence ID" value="XM_009048833.1"/>
</dbReference>
<proteinExistence type="predicted"/>
<sequence>MPKRTHTRDVSEEDVGLIPTTAEDRLTNILIDKLIKRRLVLPSASVANANTTVLGPSSRALNSPLPTGAATIPTTSVAASIPITTSITDSTKVQVCSATTFVTASITSDSVPTTATTACPSVLSFDATQLFPLAAANLNDGVHISIHVAEKMKQDIWSNRFIDMSALLPGTSKSHLSIDDSPSTYLVEQYSSRIVASGSHYPWHKNVASK</sequence>
<dbReference type="HOGENOM" id="CLU_1311375_0_0_1"/>
<dbReference type="Proteomes" id="UP000030746">
    <property type="component" value="Unassembled WGS sequence"/>
</dbReference>
<dbReference type="OrthoDB" id="6154904at2759"/>
<name>V4AE05_LOTGI</name>
<reference evidence="1 2" key="1">
    <citation type="journal article" date="2013" name="Nature">
        <title>Insights into bilaterian evolution from three spiralian genomes.</title>
        <authorList>
            <person name="Simakov O."/>
            <person name="Marletaz F."/>
            <person name="Cho S.J."/>
            <person name="Edsinger-Gonzales E."/>
            <person name="Havlak P."/>
            <person name="Hellsten U."/>
            <person name="Kuo D.H."/>
            <person name="Larsson T."/>
            <person name="Lv J."/>
            <person name="Arendt D."/>
            <person name="Savage R."/>
            <person name="Osoegawa K."/>
            <person name="de Jong P."/>
            <person name="Grimwood J."/>
            <person name="Chapman J.A."/>
            <person name="Shapiro H."/>
            <person name="Aerts A."/>
            <person name="Otillar R.P."/>
            <person name="Terry A.Y."/>
            <person name="Boore J.L."/>
            <person name="Grigoriev I.V."/>
            <person name="Lindberg D.R."/>
            <person name="Seaver E.C."/>
            <person name="Weisblat D.A."/>
            <person name="Putnam N.H."/>
            <person name="Rokhsar D.S."/>
        </authorList>
    </citation>
    <scope>NUCLEOTIDE SEQUENCE [LARGE SCALE GENOMIC DNA]</scope>
</reference>
<dbReference type="EMBL" id="KB200314">
    <property type="protein sequence ID" value="ESP02254.1"/>
    <property type="molecule type" value="Genomic_DNA"/>
</dbReference>
<evidence type="ECO:0000313" key="1">
    <source>
        <dbReference type="EMBL" id="ESP02254.1"/>
    </source>
</evidence>
<dbReference type="GeneID" id="20242041"/>
<organism evidence="1 2">
    <name type="scientific">Lottia gigantea</name>
    <name type="common">Giant owl limpet</name>
    <dbReference type="NCBI Taxonomy" id="225164"/>
    <lineage>
        <taxon>Eukaryota</taxon>
        <taxon>Metazoa</taxon>
        <taxon>Spiralia</taxon>
        <taxon>Lophotrochozoa</taxon>
        <taxon>Mollusca</taxon>
        <taxon>Gastropoda</taxon>
        <taxon>Patellogastropoda</taxon>
        <taxon>Lottioidea</taxon>
        <taxon>Lottiidae</taxon>
        <taxon>Lottia</taxon>
    </lineage>
</organism>
<accession>V4AE05</accession>
<dbReference type="CTD" id="20242041"/>
<gene>
    <name evidence="1" type="ORF">LOTGIDRAFT_172254</name>
</gene>
<dbReference type="KEGG" id="lgi:LOTGIDRAFT_172254"/>
<protein>
    <submittedName>
        <fullName evidence="1">Uncharacterized protein</fullName>
    </submittedName>
</protein>